<keyword evidence="1" id="KW-0238">DNA-binding</keyword>
<reference evidence="3 4" key="1">
    <citation type="submission" date="2024-09" db="EMBL/GenBank/DDBJ databases">
        <title>Nodulacao em especies de Leguminosae Basais da Amazonia e Caracterizacao dos Rizobios e Bacterias Associadas aos Nodulos.</title>
        <authorList>
            <person name="Jambeiro I.C.A."/>
            <person name="Lopes I.S."/>
            <person name="Aguiar E.R.G.R."/>
            <person name="Santos A.F.J."/>
            <person name="Dos Santos J.M.F."/>
            <person name="Gross E."/>
        </authorList>
    </citation>
    <scope>NUCLEOTIDE SEQUENCE [LARGE SCALE GENOMIC DNA]</scope>
    <source>
        <strain evidence="3 4">BRUESC1165</strain>
    </source>
</reference>
<evidence type="ECO:0000259" key="2">
    <source>
        <dbReference type="PROSITE" id="PS50043"/>
    </source>
</evidence>
<protein>
    <submittedName>
        <fullName evidence="3">LuxR C-terminal-related transcriptional regulator</fullName>
    </submittedName>
</protein>
<evidence type="ECO:0000313" key="3">
    <source>
        <dbReference type="EMBL" id="MFC1457437.1"/>
    </source>
</evidence>
<proteinExistence type="predicted"/>
<dbReference type="Gene3D" id="3.40.50.2300">
    <property type="match status" value="1"/>
</dbReference>
<dbReference type="InterPro" id="IPR000792">
    <property type="entry name" value="Tscrpt_reg_LuxR_C"/>
</dbReference>
<evidence type="ECO:0000313" key="4">
    <source>
        <dbReference type="Proteomes" id="UP001593940"/>
    </source>
</evidence>
<dbReference type="RefSeq" id="WP_377029810.1">
    <property type="nucleotide sequence ID" value="NZ_JBHOMY010000031.1"/>
</dbReference>
<dbReference type="Pfam" id="PF00196">
    <property type="entry name" value="GerE"/>
    <property type="match status" value="1"/>
</dbReference>
<dbReference type="PRINTS" id="PR00038">
    <property type="entry name" value="HTHLUXR"/>
</dbReference>
<dbReference type="EMBL" id="JBHOMY010000031">
    <property type="protein sequence ID" value="MFC1457437.1"/>
    <property type="molecule type" value="Genomic_DNA"/>
</dbReference>
<dbReference type="InterPro" id="IPR039420">
    <property type="entry name" value="WalR-like"/>
</dbReference>
<dbReference type="PROSITE" id="PS50043">
    <property type="entry name" value="HTH_LUXR_2"/>
    <property type="match status" value="1"/>
</dbReference>
<dbReference type="PROSITE" id="PS00622">
    <property type="entry name" value="HTH_LUXR_1"/>
    <property type="match status" value="1"/>
</dbReference>
<dbReference type="Proteomes" id="UP001593940">
    <property type="component" value="Unassembled WGS sequence"/>
</dbReference>
<dbReference type="SMART" id="SM00421">
    <property type="entry name" value="HTH_LUXR"/>
    <property type="match status" value="1"/>
</dbReference>
<dbReference type="PANTHER" id="PTHR43214">
    <property type="entry name" value="TWO-COMPONENT RESPONSE REGULATOR"/>
    <property type="match status" value="1"/>
</dbReference>
<comment type="caution">
    <text evidence="3">The sequence shown here is derived from an EMBL/GenBank/DDBJ whole genome shotgun (WGS) entry which is preliminary data.</text>
</comment>
<gene>
    <name evidence="3" type="ORF">ACETIH_12075</name>
</gene>
<sequence>MIPDFDERYQGARASMGHNVVYKEQILPIAQDPFQNVTTVLICQNILLRTGVSHILSGTRFDIAEQTGDLSTLSTFPEGVPVLFLICDGRSPGEYSQMVKELKEQHLHARVVVLADNMGPQEIVEICKEGLDGFCMTTMARHAIIKALELVMLGETFIPGSVGLDLLDQFRGNQAGGLGQTVSLMPANDPALLLNKLSEREAQILRCLTQGASNKLIARELGVAEATVKVHIKAILRKVKAVNRTQAAMWAAGHFAAAQESRPLVPGE</sequence>
<dbReference type="InterPro" id="IPR016032">
    <property type="entry name" value="Sig_transdc_resp-reg_C-effctor"/>
</dbReference>
<dbReference type="CDD" id="cd06170">
    <property type="entry name" value="LuxR_C_like"/>
    <property type="match status" value="1"/>
</dbReference>
<feature type="domain" description="HTH luxR-type" evidence="2">
    <location>
        <begin position="190"/>
        <end position="255"/>
    </location>
</feature>
<evidence type="ECO:0000256" key="1">
    <source>
        <dbReference type="ARBA" id="ARBA00023125"/>
    </source>
</evidence>
<keyword evidence="4" id="KW-1185">Reference proteome</keyword>
<accession>A0ABV6Y839</accession>
<name>A0ABV6Y839_9HYPH</name>
<dbReference type="PANTHER" id="PTHR43214:SF42">
    <property type="entry name" value="TRANSCRIPTIONAL REGULATORY PROTEIN DESR"/>
    <property type="match status" value="1"/>
</dbReference>
<organism evidence="3 4">
    <name type="scientific">Microvirga arabica</name>
    <dbReference type="NCBI Taxonomy" id="1128671"/>
    <lineage>
        <taxon>Bacteria</taxon>
        <taxon>Pseudomonadati</taxon>
        <taxon>Pseudomonadota</taxon>
        <taxon>Alphaproteobacteria</taxon>
        <taxon>Hyphomicrobiales</taxon>
        <taxon>Methylobacteriaceae</taxon>
        <taxon>Microvirga</taxon>
    </lineage>
</organism>
<dbReference type="SUPFAM" id="SSF46894">
    <property type="entry name" value="C-terminal effector domain of the bipartite response regulators"/>
    <property type="match status" value="1"/>
</dbReference>